<accession>A0A2S1LMG5</accession>
<organism evidence="1 2">
    <name type="scientific">Flavobacterium kingsejongi</name>
    <dbReference type="NCBI Taxonomy" id="1678728"/>
    <lineage>
        <taxon>Bacteria</taxon>
        <taxon>Pseudomonadati</taxon>
        <taxon>Bacteroidota</taxon>
        <taxon>Flavobacteriia</taxon>
        <taxon>Flavobacteriales</taxon>
        <taxon>Flavobacteriaceae</taxon>
        <taxon>Flavobacterium</taxon>
    </lineage>
</organism>
<dbReference type="OrthoDB" id="1361437at2"/>
<dbReference type="KEGG" id="fki:FK004_06575"/>
<gene>
    <name evidence="1" type="ORF">FK004_06575</name>
</gene>
<keyword evidence="2" id="KW-1185">Reference proteome</keyword>
<protein>
    <submittedName>
        <fullName evidence="1">Uncharacterized protein</fullName>
    </submittedName>
</protein>
<evidence type="ECO:0000313" key="2">
    <source>
        <dbReference type="Proteomes" id="UP000244677"/>
    </source>
</evidence>
<dbReference type="EMBL" id="CP020919">
    <property type="protein sequence ID" value="AWG24919.1"/>
    <property type="molecule type" value="Genomic_DNA"/>
</dbReference>
<dbReference type="Proteomes" id="UP000244677">
    <property type="component" value="Chromosome"/>
</dbReference>
<proteinExistence type="predicted"/>
<reference evidence="1 2" key="1">
    <citation type="submission" date="2017-04" db="EMBL/GenBank/DDBJ databases">
        <title>Complete genome sequence of Flavobacterium kingsejong AJ004.</title>
        <authorList>
            <person name="Lee P.C."/>
        </authorList>
    </citation>
    <scope>NUCLEOTIDE SEQUENCE [LARGE SCALE GENOMIC DNA]</scope>
    <source>
        <strain evidence="1 2">AJ004</strain>
    </source>
</reference>
<evidence type="ECO:0000313" key="1">
    <source>
        <dbReference type="EMBL" id="AWG24919.1"/>
    </source>
</evidence>
<sequence length="78" mass="9081">MKKQLILIITLSLSLILLLFMVFVNSFLKEDEPIIKYSKLNKQKIIQKGEWISSEDTLSGISIRGNKIAFFKNMEWTC</sequence>
<dbReference type="AlphaFoldDB" id="A0A2S1LMG5"/>
<dbReference type="RefSeq" id="WP_108736543.1">
    <property type="nucleotide sequence ID" value="NZ_CP020919.1"/>
</dbReference>
<name>A0A2S1LMG5_9FLAO</name>